<dbReference type="AlphaFoldDB" id="A0AA40LPG0"/>
<feature type="compositionally biased region" description="Low complexity" evidence="8">
    <location>
        <begin position="551"/>
        <end position="570"/>
    </location>
</feature>
<dbReference type="Gene3D" id="3.30.470.160">
    <property type="entry name" value="Inositol polyphosphate kinase"/>
    <property type="match status" value="1"/>
</dbReference>
<keyword evidence="4 7" id="KW-0418">Kinase</keyword>
<comment type="caution">
    <text evidence="9">The sequence shown here is derived from an EMBL/GenBank/DDBJ whole genome shotgun (WGS) entry which is preliminary data.</text>
</comment>
<feature type="region of interest" description="Disordered" evidence="8">
    <location>
        <begin position="1"/>
        <end position="26"/>
    </location>
</feature>
<keyword evidence="2 7" id="KW-0808">Transferase</keyword>
<evidence type="ECO:0000256" key="7">
    <source>
        <dbReference type="RuleBase" id="RU363090"/>
    </source>
</evidence>
<feature type="compositionally biased region" description="Pro residues" evidence="8">
    <location>
        <begin position="91"/>
        <end position="101"/>
    </location>
</feature>
<evidence type="ECO:0000313" key="10">
    <source>
        <dbReference type="Proteomes" id="UP001177744"/>
    </source>
</evidence>
<dbReference type="Pfam" id="PF03770">
    <property type="entry name" value="IPK"/>
    <property type="match status" value="1"/>
</dbReference>
<dbReference type="PANTHER" id="PTHR12400:SF55">
    <property type="entry name" value="INOSITOL-TRISPHOSPHATE 3-KINASE A"/>
    <property type="match status" value="1"/>
</dbReference>
<accession>A0AA40LPG0</accession>
<dbReference type="InterPro" id="IPR038286">
    <property type="entry name" value="IPK_sf"/>
</dbReference>
<proteinExistence type="inferred from homology"/>
<name>A0AA40LPG0_CNENI</name>
<gene>
    <name evidence="9" type="ORF">QTO34_019623</name>
</gene>
<dbReference type="Proteomes" id="UP001177744">
    <property type="component" value="Unassembled WGS sequence"/>
</dbReference>
<evidence type="ECO:0000256" key="4">
    <source>
        <dbReference type="ARBA" id="ARBA00022777"/>
    </source>
</evidence>
<sequence length="696" mass="74039">MTLPGGPTGMARPGGGGPCSPGLERAPRRSVGELRLLFEARCAAVAAAAAAGEPRARGAKRRGGQVPNGLPRAPPAPVIPQLTVTAEEPDVPPASPGPPEPEGGWLPAAGSSHLQQPRRLSTSSLSSTGSSSLPEDSEDDLLSDSESRSRGNVQLEAGEDVGQVRAAGAGPGPGAGDPAPSSLRSDSGRKVPPPRAGLSLPGGLRGRREASGGPPALATVTPFPGSSWCNPGPSREAVPPRASREADCGAGGGLLGPGSPAPSLTAERRPGGRAHEGSPRFSLTSVGGGGPAAPAREPRGHRRRPARGSGRSCALVPPAGLSPPRAAPARAERQQMASRRPFQLQGCVSRAFPTPSPARRGLPEGKQPRRRQISRELLTEASCVRVEGPGADFASRPKSHWQKIRTMVNMPVISPFKRRYAWVQLAGHTGSFKAAGASGLILKRSSEPERYCLARLMADALRGCVPAFHGVVERDGESYLQLQDLLDGFDGPCVLDCKMGIRTYLEEELTKARERPKLRKDMYKKMLAVDPEAPTEEEHAQRASPSRATCSGGRASAPAPRSASASRGSRWARLAKADGSCSTDFKTTRSREQVTGVFREFVQGDAEVLRRYLNRLQQIRDTLEVSEFFRRHELPLFVHDHCHRAGVWLIDFGKTTPLPDGQTLDHRRPWEEGNREDGYLLGLDNLISILASLAER</sequence>
<keyword evidence="10" id="KW-1185">Reference proteome</keyword>
<feature type="region of interest" description="Disordered" evidence="8">
    <location>
        <begin position="47"/>
        <end position="371"/>
    </location>
</feature>
<dbReference type="EC" id="2.7.-.-" evidence="7"/>
<dbReference type="GO" id="GO:0032958">
    <property type="term" value="P:inositol phosphate biosynthetic process"/>
    <property type="evidence" value="ECO:0007669"/>
    <property type="project" value="InterPro"/>
</dbReference>
<dbReference type="GO" id="GO:0046854">
    <property type="term" value="P:phosphatidylinositol phosphate biosynthetic process"/>
    <property type="evidence" value="ECO:0007669"/>
    <property type="project" value="TreeGrafter"/>
</dbReference>
<dbReference type="FunFam" id="3.30.470.160:FF:000001">
    <property type="entry name" value="Kinase"/>
    <property type="match status" value="1"/>
</dbReference>
<dbReference type="GO" id="GO:0008440">
    <property type="term" value="F:inositol-1,4,5-trisphosphate 3-kinase activity"/>
    <property type="evidence" value="ECO:0007669"/>
    <property type="project" value="UniProtKB-EC"/>
</dbReference>
<evidence type="ECO:0000256" key="6">
    <source>
        <dbReference type="ARBA" id="ARBA00051963"/>
    </source>
</evidence>
<dbReference type="PANTHER" id="PTHR12400">
    <property type="entry name" value="INOSITOL POLYPHOSPHATE KINASE"/>
    <property type="match status" value="1"/>
</dbReference>
<feature type="compositionally biased region" description="Gly residues" evidence="8">
    <location>
        <begin position="1"/>
        <end position="19"/>
    </location>
</feature>
<keyword evidence="5" id="KW-0067">ATP-binding</keyword>
<dbReference type="SUPFAM" id="SSF56104">
    <property type="entry name" value="SAICAR synthase-like"/>
    <property type="match status" value="1"/>
</dbReference>
<dbReference type="GO" id="GO:0005737">
    <property type="term" value="C:cytoplasm"/>
    <property type="evidence" value="ECO:0007669"/>
    <property type="project" value="TreeGrafter"/>
</dbReference>
<reference evidence="9" key="1">
    <citation type="submission" date="2023-06" db="EMBL/GenBank/DDBJ databases">
        <title>Reference genome for the Northern bat (Eptesicus nilssonii), a most northern bat species.</title>
        <authorList>
            <person name="Laine V.N."/>
            <person name="Pulliainen A.T."/>
            <person name="Lilley T.M."/>
        </authorList>
    </citation>
    <scope>NUCLEOTIDE SEQUENCE</scope>
    <source>
        <strain evidence="9">BLF_Eptnil</strain>
        <tissue evidence="9">Kidney</tissue>
    </source>
</reference>
<evidence type="ECO:0000256" key="5">
    <source>
        <dbReference type="ARBA" id="ARBA00022840"/>
    </source>
</evidence>
<keyword evidence="3" id="KW-0547">Nucleotide-binding</keyword>
<dbReference type="GO" id="GO:0005634">
    <property type="term" value="C:nucleus"/>
    <property type="evidence" value="ECO:0007669"/>
    <property type="project" value="TreeGrafter"/>
</dbReference>
<feature type="region of interest" description="Disordered" evidence="8">
    <location>
        <begin position="531"/>
        <end position="570"/>
    </location>
</feature>
<feature type="compositionally biased region" description="Low complexity" evidence="8">
    <location>
        <begin position="307"/>
        <end position="329"/>
    </location>
</feature>
<evidence type="ECO:0000256" key="3">
    <source>
        <dbReference type="ARBA" id="ARBA00022741"/>
    </source>
</evidence>
<dbReference type="GO" id="GO:0000828">
    <property type="term" value="F:inositol hexakisphosphate kinase activity"/>
    <property type="evidence" value="ECO:0007669"/>
    <property type="project" value="TreeGrafter"/>
</dbReference>
<dbReference type="GO" id="GO:0005524">
    <property type="term" value="F:ATP binding"/>
    <property type="evidence" value="ECO:0007669"/>
    <property type="project" value="UniProtKB-KW"/>
</dbReference>
<evidence type="ECO:0000256" key="1">
    <source>
        <dbReference type="ARBA" id="ARBA00007374"/>
    </source>
</evidence>
<dbReference type="EMBL" id="JAULJE010000009">
    <property type="protein sequence ID" value="KAK1338954.1"/>
    <property type="molecule type" value="Genomic_DNA"/>
</dbReference>
<feature type="compositionally biased region" description="Low complexity" evidence="8">
    <location>
        <begin position="120"/>
        <end position="134"/>
    </location>
</feature>
<evidence type="ECO:0000256" key="8">
    <source>
        <dbReference type="SAM" id="MobiDB-lite"/>
    </source>
</evidence>
<evidence type="ECO:0000313" key="9">
    <source>
        <dbReference type="EMBL" id="KAK1338954.1"/>
    </source>
</evidence>
<protein>
    <recommendedName>
        <fullName evidence="7">Kinase</fullName>
        <ecNumber evidence="7">2.7.-.-</ecNumber>
    </recommendedName>
</protein>
<feature type="compositionally biased region" description="Basic and acidic residues" evidence="8">
    <location>
        <begin position="266"/>
        <end position="278"/>
    </location>
</feature>
<comment type="catalytic activity">
    <reaction evidence="6">
        <text>1D-myo-inositol 1,4,5-trisphosphate + ATP = 1D-myo-inositol 1,3,4,5-tetrakisphosphate + ADP + H(+)</text>
        <dbReference type="Rhea" id="RHEA:11020"/>
        <dbReference type="ChEBI" id="CHEBI:15378"/>
        <dbReference type="ChEBI" id="CHEBI:30616"/>
        <dbReference type="ChEBI" id="CHEBI:57895"/>
        <dbReference type="ChEBI" id="CHEBI:203600"/>
        <dbReference type="ChEBI" id="CHEBI:456216"/>
        <dbReference type="EC" id="2.7.1.127"/>
    </reaction>
    <physiologicalReaction direction="left-to-right" evidence="6">
        <dbReference type="Rhea" id="RHEA:11021"/>
    </physiologicalReaction>
</comment>
<comment type="similarity">
    <text evidence="1 7">Belongs to the inositol phosphokinase (IPK) family.</text>
</comment>
<dbReference type="InterPro" id="IPR005522">
    <property type="entry name" value="IPK"/>
</dbReference>
<organism evidence="9 10">
    <name type="scientific">Cnephaeus nilssonii</name>
    <name type="common">Northern bat</name>
    <name type="synonym">Eptesicus nilssonii</name>
    <dbReference type="NCBI Taxonomy" id="3371016"/>
    <lineage>
        <taxon>Eukaryota</taxon>
        <taxon>Metazoa</taxon>
        <taxon>Chordata</taxon>
        <taxon>Craniata</taxon>
        <taxon>Vertebrata</taxon>
        <taxon>Euteleostomi</taxon>
        <taxon>Mammalia</taxon>
        <taxon>Eutheria</taxon>
        <taxon>Laurasiatheria</taxon>
        <taxon>Chiroptera</taxon>
        <taxon>Yangochiroptera</taxon>
        <taxon>Vespertilionidae</taxon>
        <taxon>Cnephaeus</taxon>
    </lineage>
</organism>
<feature type="compositionally biased region" description="Basic and acidic residues" evidence="8">
    <location>
        <begin position="361"/>
        <end position="371"/>
    </location>
</feature>
<evidence type="ECO:0000256" key="2">
    <source>
        <dbReference type="ARBA" id="ARBA00022679"/>
    </source>
</evidence>